<accession>A0AAQ3RHR2</accession>
<evidence type="ECO:0000313" key="3">
    <source>
        <dbReference type="Proteomes" id="UP001374535"/>
    </source>
</evidence>
<evidence type="ECO:0000256" key="1">
    <source>
        <dbReference type="SAM" id="Phobius"/>
    </source>
</evidence>
<feature type="transmembrane region" description="Helical" evidence="1">
    <location>
        <begin position="87"/>
        <end position="106"/>
    </location>
</feature>
<proteinExistence type="predicted"/>
<evidence type="ECO:0000313" key="2">
    <source>
        <dbReference type="EMBL" id="WVY93208.1"/>
    </source>
</evidence>
<reference evidence="2 3" key="1">
    <citation type="journal article" date="2023" name="Life. Sci Alliance">
        <title>Evolutionary insights into 3D genome organization and epigenetic landscape of Vigna mungo.</title>
        <authorList>
            <person name="Junaid A."/>
            <person name="Singh B."/>
            <person name="Bhatia S."/>
        </authorList>
    </citation>
    <scope>NUCLEOTIDE SEQUENCE [LARGE SCALE GENOMIC DNA]</scope>
    <source>
        <strain evidence="2">Urdbean</strain>
    </source>
</reference>
<keyword evidence="3" id="KW-1185">Reference proteome</keyword>
<name>A0AAQ3RHR2_VIGMU</name>
<protein>
    <submittedName>
        <fullName evidence="2">Uncharacterized protein</fullName>
    </submittedName>
</protein>
<gene>
    <name evidence="2" type="ORF">V8G54_032296</name>
</gene>
<dbReference type="Proteomes" id="UP001374535">
    <property type="component" value="Chromosome 10"/>
</dbReference>
<dbReference type="AlphaFoldDB" id="A0AAQ3RHR2"/>
<organism evidence="2 3">
    <name type="scientific">Vigna mungo</name>
    <name type="common">Black gram</name>
    <name type="synonym">Phaseolus mungo</name>
    <dbReference type="NCBI Taxonomy" id="3915"/>
    <lineage>
        <taxon>Eukaryota</taxon>
        <taxon>Viridiplantae</taxon>
        <taxon>Streptophyta</taxon>
        <taxon>Embryophyta</taxon>
        <taxon>Tracheophyta</taxon>
        <taxon>Spermatophyta</taxon>
        <taxon>Magnoliopsida</taxon>
        <taxon>eudicotyledons</taxon>
        <taxon>Gunneridae</taxon>
        <taxon>Pentapetalae</taxon>
        <taxon>rosids</taxon>
        <taxon>fabids</taxon>
        <taxon>Fabales</taxon>
        <taxon>Fabaceae</taxon>
        <taxon>Papilionoideae</taxon>
        <taxon>50 kb inversion clade</taxon>
        <taxon>NPAAA clade</taxon>
        <taxon>indigoferoid/millettioid clade</taxon>
        <taxon>Phaseoleae</taxon>
        <taxon>Vigna</taxon>
    </lineage>
</organism>
<keyword evidence="1" id="KW-1133">Transmembrane helix</keyword>
<dbReference type="EMBL" id="CP144691">
    <property type="protein sequence ID" value="WVY93208.1"/>
    <property type="molecule type" value="Genomic_DNA"/>
</dbReference>
<keyword evidence="1" id="KW-0812">Transmembrane</keyword>
<sequence length="109" mass="12648">MIESISVIAVTSHNNPRVLFCVKDVFLNLGRITIYETKQLIFNVLKPFSECCSTLPSCRAFLFSIVFHEQRFSPPTITIDHHLLHSFIIYFSNFCSSFLLHVFLYLNKS</sequence>
<keyword evidence="1" id="KW-0472">Membrane</keyword>